<reference evidence="2 3" key="1">
    <citation type="journal article" date="2016" name="Mol. Biol. Evol.">
        <title>Comparative Genomics of Early-Diverging Mushroom-Forming Fungi Provides Insights into the Origins of Lignocellulose Decay Capabilities.</title>
        <authorList>
            <person name="Nagy L.G."/>
            <person name="Riley R."/>
            <person name="Tritt A."/>
            <person name="Adam C."/>
            <person name="Daum C."/>
            <person name="Floudas D."/>
            <person name="Sun H."/>
            <person name="Yadav J.S."/>
            <person name="Pangilinan J."/>
            <person name="Larsson K.H."/>
            <person name="Matsuura K."/>
            <person name="Barry K."/>
            <person name="Labutti K."/>
            <person name="Kuo R."/>
            <person name="Ohm R.A."/>
            <person name="Bhattacharya S.S."/>
            <person name="Shirouzu T."/>
            <person name="Yoshinaga Y."/>
            <person name="Martin F.M."/>
            <person name="Grigoriev I.V."/>
            <person name="Hibbett D.S."/>
        </authorList>
    </citation>
    <scope>NUCLEOTIDE SEQUENCE [LARGE SCALE GENOMIC DNA]</scope>
    <source>
        <strain evidence="2 3">HHB12029</strain>
    </source>
</reference>
<feature type="region of interest" description="Disordered" evidence="1">
    <location>
        <begin position="101"/>
        <end position="187"/>
    </location>
</feature>
<evidence type="ECO:0000313" key="2">
    <source>
        <dbReference type="EMBL" id="KZV78491.1"/>
    </source>
</evidence>
<dbReference type="Proteomes" id="UP000077266">
    <property type="component" value="Unassembled WGS sequence"/>
</dbReference>
<keyword evidence="3" id="KW-1185">Reference proteome</keyword>
<proteinExistence type="predicted"/>
<accession>A0A166MWH1</accession>
<dbReference type="EMBL" id="KV426872">
    <property type="protein sequence ID" value="KZV78491.1"/>
    <property type="molecule type" value="Genomic_DNA"/>
</dbReference>
<sequence length="389" mass="42061">MSSSTSSSTVCSPTLSFADLPGEDFVEKPVSLQTLAIHDNLLAIEQMRNHEFNFEPLVEESESSDDDDVLPPLIPPSDREFSRMWYRLIGCGESDCSVCAYSDSSDDESDAEGPVPPLVSSPPPRAAASVNTATATPITGRLRSAPVRSPTPFTPGPAYRPPALRTRGDSIVPSAPPSSPSSPPIFAPAPFVAAPSAAPPPSRASPEPATGPFYAALVPGIFDTQPPNDEVTCSRLSYELCQAMARISRSSRHLSARLLGVPDATKLALREVILDLAQGLCEPPVMKPIVRVTRSAFHEYGIDYWCEYDDGTASYQRDCDLYLVPGADAHIRTFWDRAPYALTREQILALLKLPLYANGLGGALLLSLWDKSVSIPNSLNRCTYVNLRD</sequence>
<protein>
    <submittedName>
        <fullName evidence="2">Uncharacterized protein</fullName>
    </submittedName>
</protein>
<evidence type="ECO:0000313" key="3">
    <source>
        <dbReference type="Proteomes" id="UP000077266"/>
    </source>
</evidence>
<dbReference type="AlphaFoldDB" id="A0A166MWH1"/>
<name>A0A166MWH1_EXIGL</name>
<feature type="compositionally biased region" description="Pro residues" evidence="1">
    <location>
        <begin position="114"/>
        <end position="125"/>
    </location>
</feature>
<organism evidence="2 3">
    <name type="scientific">Exidia glandulosa HHB12029</name>
    <dbReference type="NCBI Taxonomy" id="1314781"/>
    <lineage>
        <taxon>Eukaryota</taxon>
        <taxon>Fungi</taxon>
        <taxon>Dikarya</taxon>
        <taxon>Basidiomycota</taxon>
        <taxon>Agaricomycotina</taxon>
        <taxon>Agaricomycetes</taxon>
        <taxon>Auriculariales</taxon>
        <taxon>Exidiaceae</taxon>
        <taxon>Exidia</taxon>
    </lineage>
</organism>
<evidence type="ECO:0000256" key="1">
    <source>
        <dbReference type="SAM" id="MobiDB-lite"/>
    </source>
</evidence>
<gene>
    <name evidence="2" type="ORF">EXIGLDRAFT_783742</name>
</gene>
<feature type="compositionally biased region" description="Pro residues" evidence="1">
    <location>
        <begin position="174"/>
        <end position="187"/>
    </location>
</feature>
<dbReference type="InParanoid" id="A0A166MWH1"/>